<keyword evidence="2" id="KW-1134">Transmembrane beta strand</keyword>
<keyword evidence="3" id="KW-0175">Coiled coil</keyword>
<comment type="similarity">
    <text evidence="1 2">Belongs to the outer membrane factor (OMF) (TC 1.B.17) family.</text>
</comment>
<protein>
    <submittedName>
        <fullName evidence="5">Efflux transporter outer membrane subunit</fullName>
    </submittedName>
</protein>
<keyword evidence="2" id="KW-0564">Palmitate</keyword>
<keyword evidence="2" id="KW-0449">Lipoprotein</keyword>
<dbReference type="SUPFAM" id="SSF56954">
    <property type="entry name" value="Outer membrane efflux proteins (OEP)"/>
    <property type="match status" value="1"/>
</dbReference>
<gene>
    <name evidence="5" type="ORF">RPR59_01980</name>
</gene>
<feature type="coiled-coil region" evidence="3">
    <location>
        <begin position="375"/>
        <end position="409"/>
    </location>
</feature>
<keyword evidence="6" id="KW-1185">Reference proteome</keyword>
<dbReference type="Proteomes" id="UP001302249">
    <property type="component" value="Chromosome"/>
</dbReference>
<organism evidence="5 6">
    <name type="scientific">Stakelama saccharophila</name>
    <dbReference type="NCBI Taxonomy" id="3075605"/>
    <lineage>
        <taxon>Bacteria</taxon>
        <taxon>Pseudomonadati</taxon>
        <taxon>Pseudomonadota</taxon>
        <taxon>Alphaproteobacteria</taxon>
        <taxon>Sphingomonadales</taxon>
        <taxon>Sphingomonadaceae</taxon>
        <taxon>Stakelama</taxon>
    </lineage>
</organism>
<sequence>MKVRTTIGVALISAGLVGCATSEPYRPEGKVTVPDAYVSDFRPSVGDVDLWWQGFDDPALNALVSRALERNLTIAAARKRLKAARALVTAERSDRAPSVDGYGEAALSGDTDGASETDAGAGADFLLDLDLPGRLSLEVEAAAANARANAYFVADQRRVIAAAVASQYVELRRTQARLALLEESTTLQRRTLQIVEDRFSAGLSANLDVRRAAADLAQTTAQAGILRLQRAQAANALSVLTSDTPSPIPGTAASGDIERLIPRYDGGPPLGLPANLLRRRPDLLVAEARLAEAAANVGIERADLYPSLVLPGRIGTGGGGFEGLLGNLIGSVGASLDLPLFDGGRRRAEIAAARAEADARFDEYRRSVLEVLAEVENSLVAIESYQSRINSLEDAIDQSREAYTQLNALYREGLSSLFDVLDAQRQLIASRQSLIDSEADLANAVIDFYAAVGSPNGEALELEKACSGADCR</sequence>
<evidence type="ECO:0000256" key="2">
    <source>
        <dbReference type="RuleBase" id="RU362097"/>
    </source>
</evidence>
<dbReference type="NCBIfam" id="TIGR01845">
    <property type="entry name" value="outer_NodT"/>
    <property type="match status" value="1"/>
</dbReference>
<keyword evidence="2" id="KW-0472">Membrane</keyword>
<dbReference type="Gene3D" id="2.20.200.10">
    <property type="entry name" value="Outer membrane efflux proteins (OEP)"/>
    <property type="match status" value="1"/>
</dbReference>
<dbReference type="InterPro" id="IPR010131">
    <property type="entry name" value="MdtP/NodT-like"/>
</dbReference>
<dbReference type="RefSeq" id="WP_313916125.1">
    <property type="nucleotide sequence ID" value="NZ_CP135076.1"/>
</dbReference>
<evidence type="ECO:0000313" key="6">
    <source>
        <dbReference type="Proteomes" id="UP001302249"/>
    </source>
</evidence>
<evidence type="ECO:0000256" key="1">
    <source>
        <dbReference type="ARBA" id="ARBA00007613"/>
    </source>
</evidence>
<dbReference type="PANTHER" id="PTHR30203:SF32">
    <property type="entry name" value="CATION EFFLUX SYSTEM PROTEIN CUSC"/>
    <property type="match status" value="1"/>
</dbReference>
<dbReference type="Gene3D" id="1.20.1600.10">
    <property type="entry name" value="Outer membrane efflux proteins (OEP)"/>
    <property type="match status" value="1"/>
</dbReference>
<dbReference type="EMBL" id="CP135076">
    <property type="protein sequence ID" value="WNO54050.1"/>
    <property type="molecule type" value="Genomic_DNA"/>
</dbReference>
<dbReference type="InterPro" id="IPR003423">
    <property type="entry name" value="OMP_efflux"/>
</dbReference>
<dbReference type="PANTHER" id="PTHR30203">
    <property type="entry name" value="OUTER MEMBRANE CATION EFFLUX PROTEIN"/>
    <property type="match status" value="1"/>
</dbReference>
<evidence type="ECO:0000313" key="5">
    <source>
        <dbReference type="EMBL" id="WNO54050.1"/>
    </source>
</evidence>
<name>A0ABZ0B9G6_9SPHN</name>
<evidence type="ECO:0000256" key="4">
    <source>
        <dbReference type="SAM" id="MobiDB-lite"/>
    </source>
</evidence>
<reference evidence="5 6" key="1">
    <citation type="submission" date="2023-09" db="EMBL/GenBank/DDBJ databases">
        <authorList>
            <person name="Rey-Velasco X."/>
        </authorList>
    </citation>
    <scope>NUCLEOTIDE SEQUENCE [LARGE SCALE GENOMIC DNA]</scope>
    <source>
        <strain evidence="5 6">W311</strain>
    </source>
</reference>
<comment type="subcellular location">
    <subcellularLocation>
        <location evidence="2">Cell membrane</location>
        <topology evidence="2">Lipid-anchor</topology>
    </subcellularLocation>
</comment>
<dbReference type="PROSITE" id="PS51257">
    <property type="entry name" value="PROKAR_LIPOPROTEIN"/>
    <property type="match status" value="1"/>
</dbReference>
<dbReference type="Pfam" id="PF02321">
    <property type="entry name" value="OEP"/>
    <property type="match status" value="2"/>
</dbReference>
<keyword evidence="2" id="KW-0812">Transmembrane</keyword>
<accession>A0ABZ0B9G6</accession>
<feature type="region of interest" description="Disordered" evidence="4">
    <location>
        <begin position="96"/>
        <end position="115"/>
    </location>
</feature>
<evidence type="ECO:0000256" key="3">
    <source>
        <dbReference type="SAM" id="Coils"/>
    </source>
</evidence>
<proteinExistence type="inferred from homology"/>